<keyword evidence="2" id="KW-1003">Cell membrane</keyword>
<evidence type="ECO:0000256" key="3">
    <source>
        <dbReference type="ARBA" id="ARBA00022692"/>
    </source>
</evidence>
<feature type="transmembrane region" description="Helical" evidence="6">
    <location>
        <begin position="43"/>
        <end position="65"/>
    </location>
</feature>
<feature type="transmembrane region" description="Helical" evidence="6">
    <location>
        <begin position="158"/>
        <end position="185"/>
    </location>
</feature>
<evidence type="ECO:0000313" key="9">
    <source>
        <dbReference type="WBParaSite" id="PSAMB.scaffold1006size37331.g10325.t1"/>
    </source>
</evidence>
<feature type="transmembrane region" description="Helical" evidence="6">
    <location>
        <begin position="6"/>
        <end position="31"/>
    </location>
</feature>
<sequence length="313" mass="35008">MVDSTPLAWVLIVLASAAIVSNAVILLSVWLSVNLHTKCHYIFANWSAAHFFLNVAVLFRASVYLLQKRDKDELCRVVIGSETGGVSAVLLWAVILASDRYMAIFWPTYYKRTSSRQFMLVSVSIWTLSVAVGLILGWNVTNSARNCLLRTSLSSNLYLSFVSSNVALCVGTVAFYAIILVLTTRRLRINASISSQNMRRRNDRDLRLLVTISVVLALFLLCQMARPTVSLLLYMTSTADSHISQVSAQLATVLAVLETFGNFITFAVRSEDYRQAFVSVASCRCRALASTRLRANNQSSQRESTHGHRRRRR</sequence>
<keyword evidence="4 6" id="KW-1133">Transmembrane helix</keyword>
<evidence type="ECO:0000256" key="5">
    <source>
        <dbReference type="ARBA" id="ARBA00023136"/>
    </source>
</evidence>
<feature type="transmembrane region" description="Helical" evidence="6">
    <location>
        <begin position="206"/>
        <end position="226"/>
    </location>
</feature>
<dbReference type="SUPFAM" id="SSF81321">
    <property type="entry name" value="Family A G protein-coupled receptor-like"/>
    <property type="match status" value="1"/>
</dbReference>
<protein>
    <submittedName>
        <fullName evidence="9">G-protein coupled receptors family 1 profile domain-containing protein</fullName>
    </submittedName>
</protein>
<dbReference type="InterPro" id="IPR017452">
    <property type="entry name" value="GPCR_Rhodpsn_7TM"/>
</dbReference>
<dbReference type="PRINTS" id="PR00237">
    <property type="entry name" value="GPCRRHODOPSN"/>
</dbReference>
<keyword evidence="3 6" id="KW-0812">Transmembrane</keyword>
<evidence type="ECO:0000256" key="1">
    <source>
        <dbReference type="ARBA" id="ARBA00004651"/>
    </source>
</evidence>
<reference evidence="9" key="1">
    <citation type="submission" date="2022-11" db="UniProtKB">
        <authorList>
            <consortium name="WormBaseParasite"/>
        </authorList>
    </citation>
    <scope>IDENTIFICATION</scope>
</reference>
<dbReference type="WBParaSite" id="PSAMB.scaffold1006size37331.g10325.t1">
    <property type="protein sequence ID" value="PSAMB.scaffold1006size37331.g10325.t1"/>
    <property type="gene ID" value="PSAMB.scaffold1006size37331.g10325"/>
</dbReference>
<evidence type="ECO:0000259" key="7">
    <source>
        <dbReference type="PROSITE" id="PS50262"/>
    </source>
</evidence>
<organism evidence="8 9">
    <name type="scientific">Plectus sambesii</name>
    <dbReference type="NCBI Taxonomy" id="2011161"/>
    <lineage>
        <taxon>Eukaryota</taxon>
        <taxon>Metazoa</taxon>
        <taxon>Ecdysozoa</taxon>
        <taxon>Nematoda</taxon>
        <taxon>Chromadorea</taxon>
        <taxon>Plectida</taxon>
        <taxon>Plectina</taxon>
        <taxon>Plectoidea</taxon>
        <taxon>Plectidae</taxon>
        <taxon>Plectus</taxon>
    </lineage>
</organism>
<accession>A0A914UI15</accession>
<evidence type="ECO:0000256" key="2">
    <source>
        <dbReference type="ARBA" id="ARBA00022475"/>
    </source>
</evidence>
<dbReference type="GO" id="GO:0005886">
    <property type="term" value="C:plasma membrane"/>
    <property type="evidence" value="ECO:0007669"/>
    <property type="project" value="UniProtKB-SubCell"/>
</dbReference>
<feature type="transmembrane region" description="Helical" evidence="6">
    <location>
        <begin position="77"/>
        <end position="97"/>
    </location>
</feature>
<evidence type="ECO:0000256" key="4">
    <source>
        <dbReference type="ARBA" id="ARBA00022989"/>
    </source>
</evidence>
<dbReference type="PANTHER" id="PTHR22750">
    <property type="entry name" value="G-PROTEIN COUPLED RECEPTOR"/>
    <property type="match status" value="1"/>
</dbReference>
<dbReference type="Gene3D" id="1.20.1070.10">
    <property type="entry name" value="Rhodopsin 7-helix transmembrane proteins"/>
    <property type="match status" value="1"/>
</dbReference>
<evidence type="ECO:0000256" key="6">
    <source>
        <dbReference type="SAM" id="Phobius"/>
    </source>
</evidence>
<dbReference type="SMART" id="SM01381">
    <property type="entry name" value="7TM_GPCR_Srsx"/>
    <property type="match status" value="1"/>
</dbReference>
<comment type="subcellular location">
    <subcellularLocation>
        <location evidence="1">Cell membrane</location>
        <topology evidence="1">Multi-pass membrane protein</topology>
    </subcellularLocation>
</comment>
<dbReference type="Pfam" id="PF00001">
    <property type="entry name" value="7tm_1"/>
    <property type="match status" value="1"/>
</dbReference>
<name>A0A914UI15_9BILA</name>
<evidence type="ECO:0000313" key="8">
    <source>
        <dbReference type="Proteomes" id="UP000887566"/>
    </source>
</evidence>
<dbReference type="PROSITE" id="PS50262">
    <property type="entry name" value="G_PROTEIN_RECEP_F1_2"/>
    <property type="match status" value="1"/>
</dbReference>
<feature type="transmembrane region" description="Helical" evidence="6">
    <location>
        <begin position="246"/>
        <end position="268"/>
    </location>
</feature>
<dbReference type="InterPro" id="IPR000276">
    <property type="entry name" value="GPCR_Rhodpsn"/>
</dbReference>
<dbReference type="Proteomes" id="UP000887566">
    <property type="component" value="Unplaced"/>
</dbReference>
<keyword evidence="5 6" id="KW-0472">Membrane</keyword>
<keyword evidence="8" id="KW-1185">Reference proteome</keyword>
<feature type="domain" description="G-protein coupled receptors family 1 profile" evidence="7">
    <location>
        <begin position="21"/>
        <end position="266"/>
    </location>
</feature>
<proteinExistence type="predicted"/>
<feature type="transmembrane region" description="Helical" evidence="6">
    <location>
        <begin position="118"/>
        <end position="138"/>
    </location>
</feature>
<dbReference type="AlphaFoldDB" id="A0A914UI15"/>
<dbReference type="GO" id="GO:0004930">
    <property type="term" value="F:G protein-coupled receptor activity"/>
    <property type="evidence" value="ECO:0007669"/>
    <property type="project" value="InterPro"/>
</dbReference>